<keyword evidence="8" id="KW-1185">Reference proteome</keyword>
<dbReference type="Proteomes" id="UP000326505">
    <property type="component" value="Chromosome"/>
</dbReference>
<proteinExistence type="predicted"/>
<name>A0A5P2X3L2_STRST</name>
<evidence type="ECO:0000256" key="3">
    <source>
        <dbReference type="SAM" id="MobiDB-lite"/>
    </source>
</evidence>
<dbReference type="InterPro" id="IPR029016">
    <property type="entry name" value="GAF-like_dom_sf"/>
</dbReference>
<feature type="domain" description="ANTAR" evidence="4">
    <location>
        <begin position="151"/>
        <end position="229"/>
    </location>
</feature>
<accession>A0A5P2X3L2</accession>
<dbReference type="InterPro" id="IPR036388">
    <property type="entry name" value="WH-like_DNA-bd_sf"/>
</dbReference>
<dbReference type="OrthoDB" id="7466251at2"/>
<dbReference type="Pfam" id="PF03861">
    <property type="entry name" value="ANTAR"/>
    <property type="match status" value="1"/>
</dbReference>
<dbReference type="SUPFAM" id="SSF55781">
    <property type="entry name" value="GAF domain-like"/>
    <property type="match status" value="1"/>
</dbReference>
<feature type="region of interest" description="Disordered" evidence="3">
    <location>
        <begin position="1"/>
        <end position="22"/>
    </location>
</feature>
<reference evidence="5 8" key="2">
    <citation type="submission" date="2020-08" db="EMBL/GenBank/DDBJ databases">
        <title>Genomic Encyclopedia of Type Strains, Phase III (KMG-III): the genomes of soil and plant-associated and newly described type strains.</title>
        <authorList>
            <person name="Whitman W."/>
        </authorList>
    </citation>
    <scope>NUCLEOTIDE SEQUENCE [LARGE SCALE GENOMIC DNA]</scope>
    <source>
        <strain evidence="5 8">CECT 3146</strain>
    </source>
</reference>
<dbReference type="KEGG" id="sspb:CP982_02660"/>
<dbReference type="Proteomes" id="UP000549009">
    <property type="component" value="Unassembled WGS sequence"/>
</dbReference>
<evidence type="ECO:0000313" key="8">
    <source>
        <dbReference type="Proteomes" id="UP000549009"/>
    </source>
</evidence>
<dbReference type="GO" id="GO:0003723">
    <property type="term" value="F:RNA binding"/>
    <property type="evidence" value="ECO:0007669"/>
    <property type="project" value="InterPro"/>
</dbReference>
<dbReference type="Gene3D" id="3.30.450.40">
    <property type="match status" value="1"/>
</dbReference>
<evidence type="ECO:0000313" key="7">
    <source>
        <dbReference type="Proteomes" id="UP000326505"/>
    </source>
</evidence>
<dbReference type="SMART" id="SM01012">
    <property type="entry name" value="ANTAR"/>
    <property type="match status" value="1"/>
</dbReference>
<dbReference type="AlphaFoldDB" id="A0A5P2X3L2"/>
<keyword evidence="1" id="KW-0805">Transcription regulation</keyword>
<evidence type="ECO:0000313" key="6">
    <source>
        <dbReference type="EMBL" id="QEV57745.1"/>
    </source>
</evidence>
<organism evidence="6 7">
    <name type="scientific">Streptomyces spectabilis</name>
    <dbReference type="NCBI Taxonomy" id="68270"/>
    <lineage>
        <taxon>Bacteria</taxon>
        <taxon>Bacillati</taxon>
        <taxon>Actinomycetota</taxon>
        <taxon>Actinomycetes</taxon>
        <taxon>Kitasatosporales</taxon>
        <taxon>Streptomycetaceae</taxon>
        <taxon>Streptomyces</taxon>
    </lineage>
</organism>
<keyword evidence="2" id="KW-0804">Transcription</keyword>
<dbReference type="EMBL" id="JACHJD010000013">
    <property type="protein sequence ID" value="MBB5107443.1"/>
    <property type="molecule type" value="Genomic_DNA"/>
</dbReference>
<evidence type="ECO:0000256" key="1">
    <source>
        <dbReference type="ARBA" id="ARBA00023015"/>
    </source>
</evidence>
<evidence type="ECO:0000259" key="4">
    <source>
        <dbReference type="SMART" id="SM01012"/>
    </source>
</evidence>
<dbReference type="Gene3D" id="1.10.10.10">
    <property type="entry name" value="Winged helix-like DNA-binding domain superfamily/Winged helix DNA-binding domain"/>
    <property type="match status" value="1"/>
</dbReference>
<dbReference type="EMBL" id="CP023690">
    <property type="protein sequence ID" value="QEV57745.1"/>
    <property type="molecule type" value="Genomic_DNA"/>
</dbReference>
<evidence type="ECO:0000256" key="2">
    <source>
        <dbReference type="ARBA" id="ARBA00023163"/>
    </source>
</evidence>
<dbReference type="RefSeq" id="WP_150508951.1">
    <property type="nucleotide sequence ID" value="NZ_BMSQ01000013.1"/>
</dbReference>
<sequence>MTSDGMAEVLRSLRPGSGSDPAEAGVRALGVVGVAVSVYPESSATVNGTRTPEPLWCFPRLSLRFEELQFTLGEGPGPDAAHAGVPVLEPVLDRVRPDRWPALLPAALRLGVGGVGCFPLSLGAVRLGMLTLLCDGQRAFSDQQLMDANTLSAALTAALLNGHGPTNGNGTRGGEAVWPPDGLHRAVVHQATGMISVQLGVTLVEALVRLRGFAFGSERPLGDVAEDVVARRLRFDDDGNGPHSPDGGEG</sequence>
<dbReference type="InterPro" id="IPR005561">
    <property type="entry name" value="ANTAR"/>
</dbReference>
<protein>
    <submittedName>
        <fullName evidence="6">ANTAR domain-containing protein</fullName>
    </submittedName>
</protein>
<gene>
    <name evidence="6" type="ORF">CP982_02660</name>
    <name evidence="5" type="ORF">FHS40_006560</name>
</gene>
<evidence type="ECO:0000313" key="5">
    <source>
        <dbReference type="EMBL" id="MBB5107443.1"/>
    </source>
</evidence>
<reference evidence="6 7" key="1">
    <citation type="submission" date="2017-09" db="EMBL/GenBank/DDBJ databases">
        <authorList>
            <person name="Lee N."/>
            <person name="Cho B.-K."/>
        </authorList>
    </citation>
    <scope>NUCLEOTIDE SEQUENCE [LARGE SCALE GENOMIC DNA]</scope>
    <source>
        <strain evidence="6 7">ATCC 27465</strain>
    </source>
</reference>